<evidence type="ECO:0008006" key="3">
    <source>
        <dbReference type="Google" id="ProtNLM"/>
    </source>
</evidence>
<evidence type="ECO:0000313" key="2">
    <source>
        <dbReference type="Proteomes" id="UP001602119"/>
    </source>
</evidence>
<reference evidence="1 2" key="1">
    <citation type="submission" date="2024-10" db="EMBL/GenBank/DDBJ databases">
        <title>The Natural Products Discovery Center: Release of the First 8490 Sequenced Strains for Exploring Actinobacteria Biosynthetic Diversity.</title>
        <authorList>
            <person name="Kalkreuter E."/>
            <person name="Kautsar S.A."/>
            <person name="Yang D."/>
            <person name="Bader C.D."/>
            <person name="Teijaro C.N."/>
            <person name="Fluegel L."/>
            <person name="Davis C.M."/>
            <person name="Simpson J.R."/>
            <person name="Lauterbach L."/>
            <person name="Steele A.D."/>
            <person name="Gui C."/>
            <person name="Meng S."/>
            <person name="Li G."/>
            <person name="Viehrig K."/>
            <person name="Ye F."/>
            <person name="Su P."/>
            <person name="Kiefer A.F."/>
            <person name="Nichols A."/>
            <person name="Cepeda A.J."/>
            <person name="Yan W."/>
            <person name="Fan B."/>
            <person name="Jiang Y."/>
            <person name="Adhikari A."/>
            <person name="Zheng C.-J."/>
            <person name="Schuster L."/>
            <person name="Cowan T.M."/>
            <person name="Smanski M.J."/>
            <person name="Chevrette M.G."/>
            <person name="De Carvalho L.P.S."/>
            <person name="Shen B."/>
        </authorList>
    </citation>
    <scope>NUCLEOTIDE SEQUENCE [LARGE SCALE GENOMIC DNA]</scope>
    <source>
        <strain evidence="1 2">NPDC001281</strain>
    </source>
</reference>
<accession>A0ABW6VME4</accession>
<gene>
    <name evidence="1" type="ORF">ACFY05_42070</name>
</gene>
<name>A0ABW6VME4_MICFU</name>
<comment type="caution">
    <text evidence="1">The sequence shown here is derived from an EMBL/GenBank/DDBJ whole genome shotgun (WGS) entry which is preliminary data.</text>
</comment>
<dbReference type="EMBL" id="JBIAXI010000049">
    <property type="protein sequence ID" value="MFF4779423.1"/>
    <property type="molecule type" value="Genomic_DNA"/>
</dbReference>
<proteinExistence type="predicted"/>
<dbReference type="Proteomes" id="UP001602119">
    <property type="component" value="Unassembled WGS sequence"/>
</dbReference>
<evidence type="ECO:0000313" key="1">
    <source>
        <dbReference type="EMBL" id="MFF4779423.1"/>
    </source>
</evidence>
<organism evidence="1 2">
    <name type="scientific">Microtetraspora fusca</name>
    <dbReference type="NCBI Taxonomy" id="1997"/>
    <lineage>
        <taxon>Bacteria</taxon>
        <taxon>Bacillati</taxon>
        <taxon>Actinomycetota</taxon>
        <taxon>Actinomycetes</taxon>
        <taxon>Streptosporangiales</taxon>
        <taxon>Streptosporangiaceae</taxon>
        <taxon>Microtetraspora</taxon>
    </lineage>
</organism>
<sequence>MTVDVLCGTGCGRPVTDNATVCCSCGAELHQELVELVHDDGLADELDAALARQASLGTAGGRSSETPLPYGEAAAEATSVLRNTLTGWVRILDDDGRLIGPSCPPAGAKNERPACAHPSCQLIIVRAFPDDTLPAMASWLAARIDAIRHHPAGAEAVDELLAAVRQARQAIDRPADRVYCGPCGAKQDDGSRCMIDLYARPDTGVVQCRCGAVWDVWLRRDWLLAEVEDVLGTATEIARAVTGLGHEVTPERIWQWAHRGRLIVRGAVRRGARELPVYRVGDVLDLVAHST</sequence>
<protein>
    <recommendedName>
        <fullName evidence="3">Zinc ribbon domain-containing protein</fullName>
    </recommendedName>
</protein>
<dbReference type="RefSeq" id="WP_387348187.1">
    <property type="nucleotide sequence ID" value="NZ_JBIAXI010000049.1"/>
</dbReference>
<keyword evidence="2" id="KW-1185">Reference proteome</keyword>